<dbReference type="GO" id="GO:0003700">
    <property type="term" value="F:DNA-binding transcription factor activity"/>
    <property type="evidence" value="ECO:0007669"/>
    <property type="project" value="InterPro"/>
</dbReference>
<feature type="compositionally biased region" description="Basic and acidic residues" evidence="1">
    <location>
        <begin position="186"/>
        <end position="196"/>
    </location>
</feature>
<evidence type="ECO:0000313" key="2">
    <source>
        <dbReference type="EMBL" id="OLN87092.1"/>
    </source>
</evidence>
<feature type="region of interest" description="Disordered" evidence="1">
    <location>
        <begin position="1"/>
        <end position="103"/>
    </location>
</feature>
<feature type="non-terminal residue" evidence="2">
    <location>
        <position position="657"/>
    </location>
</feature>
<dbReference type="OrthoDB" id="3555317at2759"/>
<keyword evidence="3" id="KW-1185">Reference proteome</keyword>
<accession>A0A1Q8RS14</accession>
<dbReference type="SUPFAM" id="SSF57959">
    <property type="entry name" value="Leucine zipper domain"/>
    <property type="match status" value="1"/>
</dbReference>
<proteinExistence type="predicted"/>
<dbReference type="STRING" id="708187.A0A1Q8RS14"/>
<name>A0A1Q8RS14_9PEZI</name>
<gene>
    <name evidence="2" type="ORF">CCHL11_06491</name>
</gene>
<feature type="region of interest" description="Disordered" evidence="1">
    <location>
        <begin position="392"/>
        <end position="433"/>
    </location>
</feature>
<evidence type="ECO:0000256" key="1">
    <source>
        <dbReference type="SAM" id="MobiDB-lite"/>
    </source>
</evidence>
<dbReference type="Gene3D" id="1.20.5.170">
    <property type="match status" value="1"/>
</dbReference>
<dbReference type="AlphaFoldDB" id="A0A1Q8RS14"/>
<reference evidence="2 3" key="1">
    <citation type="submission" date="2016-11" db="EMBL/GenBank/DDBJ databases">
        <title>Draft Genome Assembly of Colletotrichum chlorophyti a pathogen of herbaceous plants.</title>
        <authorList>
            <person name="Gan P."/>
            <person name="Narusaka M."/>
            <person name="Tsushima A."/>
            <person name="Narusaka Y."/>
            <person name="Takano Y."/>
            <person name="Shirasu K."/>
        </authorList>
    </citation>
    <scope>NUCLEOTIDE SEQUENCE [LARGE SCALE GENOMIC DNA]</scope>
    <source>
        <strain evidence="2 3">NTL11</strain>
    </source>
</reference>
<sequence>MQTPGLSILNAESYDDGNAGFQAPRSLPATRRSRGDGDVSAQSKKRPKAQPAQDGEVAEEEEKKRSRGRPRLDTNDETAKDRRRTQIRLAQRAYRNRKESTIQKLQKDNDELLNANEEMSKAFMKLYDFAVSKGMHETTPDFGRQLQATTEKFVALAQKSNKESLKEDGLPASEEPESDEQPSPARGREKASEKTRSPLNVARPDEHMLLGFTTGLEGQVGAHPPLVSRGLTAVHTTSWAAESQAHSSSSTMSQAPLGYEIITEPTADNASFPFGMSLEHSSNHPGGGDPLYQTFLDSSFIFSQPSTYAYQERTFGRRLQRSTAEKAYMLISWPNAPTQLITSVFGFCLLFESREQIRERIANRLRVTDRESLFHWKYPFLNLGGNGSFFPELHSANAPGPSRDGGPRRPPVGNEGADDPDRPKVPSAYGIGPWDAQTEEVREMRLDRRLRMTLPGFIGDFYDPDEIEWVLQQRGVYIPAAADFVEAEINPVDFSNETSVGGRAIGSSPRHIVPSNAGEPAGFSLNNISANLFDNQWTGHGMAPGTEKGKEKAADAPGEAAAPQVAMNTGFGPGPFGYVSGTPVQSRQERKKVLINVEVLVRGKSFSRRCGYSFTPADTAIEIGLRSICLGRAPGIRPHDLNTAFWTSITEEGQSGY</sequence>
<dbReference type="EMBL" id="MPGH01000105">
    <property type="protein sequence ID" value="OLN87092.1"/>
    <property type="molecule type" value="Genomic_DNA"/>
</dbReference>
<feature type="compositionally biased region" description="Basic and acidic residues" evidence="1">
    <location>
        <begin position="70"/>
        <end position="80"/>
    </location>
</feature>
<dbReference type="Proteomes" id="UP000186583">
    <property type="component" value="Unassembled WGS sequence"/>
</dbReference>
<evidence type="ECO:0008006" key="4">
    <source>
        <dbReference type="Google" id="ProtNLM"/>
    </source>
</evidence>
<comment type="caution">
    <text evidence="2">The sequence shown here is derived from an EMBL/GenBank/DDBJ whole genome shotgun (WGS) entry which is preliminary data.</text>
</comment>
<dbReference type="CDD" id="cd14688">
    <property type="entry name" value="bZIP_YAP"/>
    <property type="match status" value="1"/>
</dbReference>
<dbReference type="PANTHER" id="PTHR40618">
    <property type="entry name" value="B-ZIP TRANSCRIPTION FACTOR (EUROFUNG)-RELATED"/>
    <property type="match status" value="1"/>
</dbReference>
<evidence type="ECO:0000313" key="3">
    <source>
        <dbReference type="Proteomes" id="UP000186583"/>
    </source>
</evidence>
<feature type="region of interest" description="Disordered" evidence="1">
    <location>
        <begin position="161"/>
        <end position="206"/>
    </location>
</feature>
<dbReference type="InterPro" id="IPR046347">
    <property type="entry name" value="bZIP_sf"/>
</dbReference>
<dbReference type="PANTHER" id="PTHR40618:SF1">
    <property type="entry name" value="B-ZIP TRANSCRIPTION FACTOR (EUROFUNG)"/>
    <property type="match status" value="1"/>
</dbReference>
<organism evidence="2 3">
    <name type="scientific">Colletotrichum chlorophyti</name>
    <dbReference type="NCBI Taxonomy" id="708187"/>
    <lineage>
        <taxon>Eukaryota</taxon>
        <taxon>Fungi</taxon>
        <taxon>Dikarya</taxon>
        <taxon>Ascomycota</taxon>
        <taxon>Pezizomycotina</taxon>
        <taxon>Sordariomycetes</taxon>
        <taxon>Hypocreomycetidae</taxon>
        <taxon>Glomerellales</taxon>
        <taxon>Glomerellaceae</taxon>
        <taxon>Colletotrichum</taxon>
    </lineage>
</organism>
<protein>
    <recommendedName>
        <fullName evidence="4">BZIP domain-containing protein</fullName>
    </recommendedName>
</protein>